<protein>
    <submittedName>
        <fullName evidence="2">Uncharacterized protein</fullName>
    </submittedName>
</protein>
<dbReference type="EMBL" id="BGPR01010827">
    <property type="protein sequence ID" value="GBN48174.1"/>
    <property type="molecule type" value="Genomic_DNA"/>
</dbReference>
<evidence type="ECO:0000256" key="1">
    <source>
        <dbReference type="SAM" id="MobiDB-lite"/>
    </source>
</evidence>
<evidence type="ECO:0000313" key="2">
    <source>
        <dbReference type="EMBL" id="GBN48174.1"/>
    </source>
</evidence>
<dbReference type="Proteomes" id="UP000499080">
    <property type="component" value="Unassembled WGS sequence"/>
</dbReference>
<proteinExistence type="predicted"/>
<organism evidence="2 3">
    <name type="scientific">Araneus ventricosus</name>
    <name type="common">Orbweaver spider</name>
    <name type="synonym">Epeira ventricosa</name>
    <dbReference type="NCBI Taxonomy" id="182803"/>
    <lineage>
        <taxon>Eukaryota</taxon>
        <taxon>Metazoa</taxon>
        <taxon>Ecdysozoa</taxon>
        <taxon>Arthropoda</taxon>
        <taxon>Chelicerata</taxon>
        <taxon>Arachnida</taxon>
        <taxon>Araneae</taxon>
        <taxon>Araneomorphae</taxon>
        <taxon>Entelegynae</taxon>
        <taxon>Araneoidea</taxon>
        <taxon>Araneidae</taxon>
        <taxon>Araneus</taxon>
    </lineage>
</organism>
<keyword evidence="3" id="KW-1185">Reference proteome</keyword>
<feature type="region of interest" description="Disordered" evidence="1">
    <location>
        <begin position="33"/>
        <end position="55"/>
    </location>
</feature>
<comment type="caution">
    <text evidence="2">The sequence shown here is derived from an EMBL/GenBank/DDBJ whole genome shotgun (WGS) entry which is preliminary data.</text>
</comment>
<gene>
    <name evidence="2" type="ORF">AVEN_209549_1</name>
</gene>
<evidence type="ECO:0000313" key="3">
    <source>
        <dbReference type="Proteomes" id="UP000499080"/>
    </source>
</evidence>
<dbReference type="AlphaFoldDB" id="A0A4Y2P9U1"/>
<sequence>MDDVYACGLATKTLITNSWADLETVFIARGPSSRPFPHIPNQTPADGKGTTIMGKKHAHSSHPVFLECANGTALGLFTCGSKATLIAFQ</sequence>
<reference evidence="2 3" key="1">
    <citation type="journal article" date="2019" name="Sci. Rep.">
        <title>Orb-weaving spider Araneus ventricosus genome elucidates the spidroin gene catalogue.</title>
        <authorList>
            <person name="Kono N."/>
            <person name="Nakamura H."/>
            <person name="Ohtoshi R."/>
            <person name="Moran D.A.P."/>
            <person name="Shinohara A."/>
            <person name="Yoshida Y."/>
            <person name="Fujiwara M."/>
            <person name="Mori M."/>
            <person name="Tomita M."/>
            <person name="Arakawa K."/>
        </authorList>
    </citation>
    <scope>NUCLEOTIDE SEQUENCE [LARGE SCALE GENOMIC DNA]</scope>
</reference>
<name>A0A4Y2P9U1_ARAVE</name>
<accession>A0A4Y2P9U1</accession>